<dbReference type="EMBL" id="BJND01000020">
    <property type="protein sequence ID" value="GEC05384.1"/>
    <property type="molecule type" value="Genomic_DNA"/>
</dbReference>
<evidence type="ECO:0000256" key="1">
    <source>
        <dbReference type="SAM" id="Phobius"/>
    </source>
</evidence>
<feature type="transmembrane region" description="Helical" evidence="1">
    <location>
        <begin position="58"/>
        <end position="85"/>
    </location>
</feature>
<protein>
    <recommendedName>
        <fullName evidence="4">Integral membrane protein</fullName>
    </recommendedName>
</protein>
<keyword evidence="1" id="KW-0472">Membrane</keyword>
<keyword evidence="3" id="KW-1185">Reference proteome</keyword>
<dbReference type="AlphaFoldDB" id="A0A4Y3VES3"/>
<evidence type="ECO:0000313" key="2">
    <source>
        <dbReference type="EMBL" id="GEC05384.1"/>
    </source>
</evidence>
<organism evidence="2 3">
    <name type="scientific">Streptomyces spinoverrucosus</name>
    <dbReference type="NCBI Taxonomy" id="284043"/>
    <lineage>
        <taxon>Bacteria</taxon>
        <taxon>Bacillati</taxon>
        <taxon>Actinomycetota</taxon>
        <taxon>Actinomycetes</taxon>
        <taxon>Kitasatosporales</taxon>
        <taxon>Streptomycetaceae</taxon>
        <taxon>Streptomyces</taxon>
    </lineage>
</organism>
<gene>
    <name evidence="2" type="ORF">SSP24_30390</name>
</gene>
<reference evidence="2 3" key="1">
    <citation type="submission" date="2019-06" db="EMBL/GenBank/DDBJ databases">
        <title>Whole genome shotgun sequence of Streptomyces spinoverrucosus NBRC 14228.</title>
        <authorList>
            <person name="Hosoyama A."/>
            <person name="Uohara A."/>
            <person name="Ohji S."/>
            <person name="Ichikawa N."/>
        </authorList>
    </citation>
    <scope>NUCLEOTIDE SEQUENCE [LARGE SCALE GENOMIC DNA]</scope>
    <source>
        <strain evidence="2 3">NBRC 14228</strain>
    </source>
</reference>
<name>A0A4Y3VES3_9ACTN</name>
<accession>A0A4Y3VES3</accession>
<dbReference type="PANTHER" id="PTHR42305">
    <property type="entry name" value="MEMBRANE PROTEIN RV1733C-RELATED"/>
    <property type="match status" value="1"/>
</dbReference>
<sequence length="231" mass="25491">MNEVRGTGYQIHVDSHAYVGPGAPVRLPGSGDGEEAEMRTRVRAWRWRRNPLRRRSDVVEAWTVLVVAVLLFLGAPLAGALAGWWAHGEAQQTAAAQREDRRHVRAEVVGRTPDTLPAVQGGREYSYRATVRWTEPGEGPRTGTARVPVGTRPGQTVDVWFDGRGRSVAPPPSAATVWQHSLTMGVCATGGTVAVVLLGQAAVRRVANRHRMAEWERAWARTEPEWTRRRA</sequence>
<dbReference type="InterPro" id="IPR039708">
    <property type="entry name" value="MT1774/Rv1733c-like"/>
</dbReference>
<dbReference type="Proteomes" id="UP000317881">
    <property type="component" value="Unassembled WGS sequence"/>
</dbReference>
<proteinExistence type="predicted"/>
<dbReference type="PANTHER" id="PTHR42305:SF1">
    <property type="entry name" value="MEMBRANE PROTEIN RV1733C-RELATED"/>
    <property type="match status" value="1"/>
</dbReference>
<comment type="caution">
    <text evidence="2">The sequence shown here is derived from an EMBL/GenBank/DDBJ whole genome shotgun (WGS) entry which is preliminary data.</text>
</comment>
<feature type="transmembrane region" description="Helical" evidence="1">
    <location>
        <begin position="182"/>
        <end position="203"/>
    </location>
</feature>
<evidence type="ECO:0008006" key="4">
    <source>
        <dbReference type="Google" id="ProtNLM"/>
    </source>
</evidence>
<keyword evidence="1" id="KW-1133">Transmembrane helix</keyword>
<evidence type="ECO:0000313" key="3">
    <source>
        <dbReference type="Proteomes" id="UP000317881"/>
    </source>
</evidence>
<keyword evidence="1" id="KW-0812">Transmembrane</keyword>
<dbReference type="OrthoDB" id="5190748at2"/>